<proteinExistence type="inferred from homology"/>
<name>W1PF62_AMBTC</name>
<evidence type="ECO:0000256" key="2">
    <source>
        <dbReference type="ARBA" id="ARBA00011022"/>
    </source>
</evidence>
<dbReference type="HOGENOM" id="CLU_185539_0_0_1"/>
<evidence type="ECO:0000256" key="3">
    <source>
        <dbReference type="ARBA" id="ARBA00023242"/>
    </source>
</evidence>
<evidence type="ECO:0000256" key="1">
    <source>
        <dbReference type="ARBA" id="ARBA00004604"/>
    </source>
</evidence>
<evidence type="ECO:0000313" key="4">
    <source>
        <dbReference type="EMBL" id="ERN05685.1"/>
    </source>
</evidence>
<sequence length="94" mass="11328">MYSAEFWMLMHFMKRRIRSRQRKAKAYDLLSLVEFLPNLDDLKQPAPHPLKLKVDCKNRRKLLEKEHDQFRAVLDHPAFQLDPIAAVYQHLDQK</sequence>
<dbReference type="GO" id="GO:0000462">
    <property type="term" value="P:maturation of SSU-rRNA from tricistronic rRNA transcript (SSU-rRNA, 5.8S rRNA, LSU-rRNA)"/>
    <property type="evidence" value="ECO:0007669"/>
    <property type="project" value="InterPro"/>
</dbReference>
<dbReference type="GO" id="GO:0030688">
    <property type="term" value="C:preribosome, small subunit precursor"/>
    <property type="evidence" value="ECO:0007669"/>
    <property type="project" value="InterPro"/>
</dbReference>
<comment type="similarity">
    <text evidence="2">Belongs to the SLX9 family.</text>
</comment>
<dbReference type="STRING" id="13333.W1PF62"/>
<dbReference type="eggNOG" id="ENOG502S0EQ">
    <property type="taxonomic scope" value="Eukaryota"/>
</dbReference>
<dbReference type="Proteomes" id="UP000017836">
    <property type="component" value="Unassembled WGS sequence"/>
</dbReference>
<accession>W1PF62</accession>
<comment type="subcellular location">
    <subcellularLocation>
        <location evidence="1">Nucleus</location>
        <location evidence="1">Nucleolus</location>
    </subcellularLocation>
</comment>
<dbReference type="InterPro" id="IPR028160">
    <property type="entry name" value="Slx9-like"/>
</dbReference>
<dbReference type="AlphaFoldDB" id="W1PF62"/>
<dbReference type="EMBL" id="KI393980">
    <property type="protein sequence ID" value="ERN05685.1"/>
    <property type="molecule type" value="Genomic_DNA"/>
</dbReference>
<dbReference type="GO" id="GO:0005730">
    <property type="term" value="C:nucleolus"/>
    <property type="evidence" value="ECO:0007669"/>
    <property type="project" value="UniProtKB-SubCell"/>
</dbReference>
<reference evidence="5" key="1">
    <citation type="journal article" date="2013" name="Science">
        <title>The Amborella genome and the evolution of flowering plants.</title>
        <authorList>
            <consortium name="Amborella Genome Project"/>
        </authorList>
    </citation>
    <scope>NUCLEOTIDE SEQUENCE [LARGE SCALE GENOMIC DNA]</scope>
</reference>
<dbReference type="Pfam" id="PF15341">
    <property type="entry name" value="SLX9"/>
    <property type="match status" value="1"/>
</dbReference>
<keyword evidence="5" id="KW-1185">Reference proteome</keyword>
<organism evidence="4 5">
    <name type="scientific">Amborella trichopoda</name>
    <dbReference type="NCBI Taxonomy" id="13333"/>
    <lineage>
        <taxon>Eukaryota</taxon>
        <taxon>Viridiplantae</taxon>
        <taxon>Streptophyta</taxon>
        <taxon>Embryophyta</taxon>
        <taxon>Tracheophyta</taxon>
        <taxon>Spermatophyta</taxon>
        <taxon>Magnoliopsida</taxon>
        <taxon>Amborellales</taxon>
        <taxon>Amborellaceae</taxon>
        <taxon>Amborella</taxon>
    </lineage>
</organism>
<dbReference type="PANTHER" id="PTHR31109:SF2">
    <property type="entry name" value="RIBOSOME BIOGENESIS PROTEIN SLX9 HOMOLOG"/>
    <property type="match status" value="1"/>
</dbReference>
<dbReference type="GO" id="GO:0030686">
    <property type="term" value="C:90S preribosome"/>
    <property type="evidence" value="ECO:0007669"/>
    <property type="project" value="InterPro"/>
</dbReference>
<protein>
    <submittedName>
        <fullName evidence="4">Uncharacterized protein</fullName>
    </submittedName>
</protein>
<dbReference type="OMA" id="HRNSFII"/>
<dbReference type="Gramene" id="ERN05685">
    <property type="protein sequence ID" value="ERN05685"/>
    <property type="gene ID" value="AMTR_s00006p00196300"/>
</dbReference>
<evidence type="ECO:0000313" key="5">
    <source>
        <dbReference type="Proteomes" id="UP000017836"/>
    </source>
</evidence>
<keyword evidence="3" id="KW-0539">Nucleus</keyword>
<dbReference type="PANTHER" id="PTHR31109">
    <property type="entry name" value="PROTEIN FAM207A"/>
    <property type="match status" value="1"/>
</dbReference>
<gene>
    <name evidence="4" type="ORF">AMTR_s00006p00196300</name>
</gene>